<dbReference type="Proteomes" id="UP000799437">
    <property type="component" value="Unassembled WGS sequence"/>
</dbReference>
<proteinExistence type="inferred from homology"/>
<organism evidence="5 6">
    <name type="scientific">Pseudovirgaria hyperparasitica</name>
    <dbReference type="NCBI Taxonomy" id="470096"/>
    <lineage>
        <taxon>Eukaryota</taxon>
        <taxon>Fungi</taxon>
        <taxon>Dikarya</taxon>
        <taxon>Ascomycota</taxon>
        <taxon>Pezizomycotina</taxon>
        <taxon>Dothideomycetes</taxon>
        <taxon>Dothideomycetes incertae sedis</taxon>
        <taxon>Acrospermales</taxon>
        <taxon>Acrospermaceae</taxon>
        <taxon>Pseudovirgaria</taxon>
    </lineage>
</organism>
<accession>A0A6A6W8Q2</accession>
<keyword evidence="1" id="KW-0808">Transferase</keyword>
<keyword evidence="6" id="KW-1185">Reference proteome</keyword>
<dbReference type="Gene3D" id="3.40.630.30">
    <property type="match status" value="1"/>
</dbReference>
<reference evidence="5" key="1">
    <citation type="journal article" date="2020" name="Stud. Mycol.">
        <title>101 Dothideomycetes genomes: a test case for predicting lifestyles and emergence of pathogens.</title>
        <authorList>
            <person name="Haridas S."/>
            <person name="Albert R."/>
            <person name="Binder M."/>
            <person name="Bloem J."/>
            <person name="Labutti K."/>
            <person name="Salamov A."/>
            <person name="Andreopoulos B."/>
            <person name="Baker S."/>
            <person name="Barry K."/>
            <person name="Bills G."/>
            <person name="Bluhm B."/>
            <person name="Cannon C."/>
            <person name="Castanera R."/>
            <person name="Culley D."/>
            <person name="Daum C."/>
            <person name="Ezra D."/>
            <person name="Gonzalez J."/>
            <person name="Henrissat B."/>
            <person name="Kuo A."/>
            <person name="Liang C."/>
            <person name="Lipzen A."/>
            <person name="Lutzoni F."/>
            <person name="Magnuson J."/>
            <person name="Mondo S."/>
            <person name="Nolan M."/>
            <person name="Ohm R."/>
            <person name="Pangilinan J."/>
            <person name="Park H.-J."/>
            <person name="Ramirez L."/>
            <person name="Alfaro M."/>
            <person name="Sun H."/>
            <person name="Tritt A."/>
            <person name="Yoshinaga Y."/>
            <person name="Zwiers L.-H."/>
            <person name="Turgeon B."/>
            <person name="Goodwin S."/>
            <person name="Spatafora J."/>
            <person name="Crous P."/>
            <person name="Grigoriev I."/>
        </authorList>
    </citation>
    <scope>NUCLEOTIDE SEQUENCE</scope>
    <source>
        <strain evidence="5">CBS 121739</strain>
    </source>
</reference>
<gene>
    <name evidence="5" type="ORF">EJ05DRAFT_357442</name>
</gene>
<dbReference type="Pfam" id="PF13302">
    <property type="entry name" value="Acetyltransf_3"/>
    <property type="match status" value="1"/>
</dbReference>
<dbReference type="GO" id="GO:0016747">
    <property type="term" value="F:acyltransferase activity, transferring groups other than amino-acyl groups"/>
    <property type="evidence" value="ECO:0007669"/>
    <property type="project" value="InterPro"/>
</dbReference>
<dbReference type="InterPro" id="IPR051531">
    <property type="entry name" value="N-acetyltransferase"/>
</dbReference>
<sequence length="183" mass="20472">MLATTPRLSLREFTANDVDSFYALESNPANARYQTWEPRTRQQSSKLVDEAINSILIQPRRVIELVVETGCETETPRFIGRVGCMIADNIANLWFSFLPAAQGKGYATEAVRALITFLHDAPAGNLVAFETLQIECDPRNTGSRRIAERLGFQKISEELNVYKCKGELVGSVVYETGIQGWLK</sequence>
<comment type="similarity">
    <text evidence="3">Belongs to the acetyltransferase family. RimJ subfamily.</text>
</comment>
<evidence type="ECO:0000313" key="6">
    <source>
        <dbReference type="Proteomes" id="UP000799437"/>
    </source>
</evidence>
<feature type="domain" description="N-acetyltransferase" evidence="4">
    <location>
        <begin position="8"/>
        <end position="179"/>
    </location>
</feature>
<evidence type="ECO:0000256" key="3">
    <source>
        <dbReference type="ARBA" id="ARBA00038502"/>
    </source>
</evidence>
<name>A0A6A6W8Q2_9PEZI</name>
<dbReference type="InterPro" id="IPR000182">
    <property type="entry name" value="GNAT_dom"/>
</dbReference>
<evidence type="ECO:0000256" key="1">
    <source>
        <dbReference type="ARBA" id="ARBA00022679"/>
    </source>
</evidence>
<evidence type="ECO:0000256" key="2">
    <source>
        <dbReference type="ARBA" id="ARBA00023315"/>
    </source>
</evidence>
<keyword evidence="2" id="KW-0012">Acyltransferase</keyword>
<dbReference type="PROSITE" id="PS51186">
    <property type="entry name" value="GNAT"/>
    <property type="match status" value="1"/>
</dbReference>
<evidence type="ECO:0000259" key="4">
    <source>
        <dbReference type="PROSITE" id="PS51186"/>
    </source>
</evidence>
<evidence type="ECO:0000313" key="5">
    <source>
        <dbReference type="EMBL" id="KAF2758589.1"/>
    </source>
</evidence>
<protein>
    <submittedName>
        <fullName evidence="5">Acetyltransferase</fullName>
    </submittedName>
</protein>
<dbReference type="SUPFAM" id="SSF55729">
    <property type="entry name" value="Acyl-CoA N-acyltransferases (Nat)"/>
    <property type="match status" value="1"/>
</dbReference>
<dbReference type="RefSeq" id="XP_033601040.1">
    <property type="nucleotide sequence ID" value="XM_033741040.1"/>
</dbReference>
<dbReference type="GeneID" id="54482094"/>
<dbReference type="InterPro" id="IPR016181">
    <property type="entry name" value="Acyl_CoA_acyltransferase"/>
</dbReference>
<dbReference type="PANTHER" id="PTHR43792:SF8">
    <property type="entry name" value="[RIBOSOMAL PROTEIN US5]-ALANINE N-ACETYLTRANSFERASE"/>
    <property type="match status" value="1"/>
</dbReference>
<dbReference type="EMBL" id="ML996571">
    <property type="protein sequence ID" value="KAF2758589.1"/>
    <property type="molecule type" value="Genomic_DNA"/>
</dbReference>
<dbReference type="AlphaFoldDB" id="A0A6A6W8Q2"/>
<dbReference type="OrthoDB" id="630895at2759"/>
<dbReference type="PANTHER" id="PTHR43792">
    <property type="entry name" value="GNAT FAMILY, PUTATIVE (AFU_ORTHOLOGUE AFUA_3G00765)-RELATED-RELATED"/>
    <property type="match status" value="1"/>
</dbReference>